<name>A0AAW0U2G3_SCYPA</name>
<evidence type="ECO:0000313" key="2">
    <source>
        <dbReference type="EMBL" id="KAK8393608.1"/>
    </source>
</evidence>
<sequence>MNSVKSGAGSDDVYKPSLWYFDELAFLRDQELQQEGVSSLDDGEQDGNEGSIDHTEPSTSATESQRYILIPQRGQRNVTWKVNVTKHFPLLVHIFNRVTTPLIH</sequence>
<organism evidence="2 3">
    <name type="scientific">Scylla paramamosain</name>
    <name type="common">Mud crab</name>
    <dbReference type="NCBI Taxonomy" id="85552"/>
    <lineage>
        <taxon>Eukaryota</taxon>
        <taxon>Metazoa</taxon>
        <taxon>Ecdysozoa</taxon>
        <taxon>Arthropoda</taxon>
        <taxon>Crustacea</taxon>
        <taxon>Multicrustacea</taxon>
        <taxon>Malacostraca</taxon>
        <taxon>Eumalacostraca</taxon>
        <taxon>Eucarida</taxon>
        <taxon>Decapoda</taxon>
        <taxon>Pleocyemata</taxon>
        <taxon>Brachyura</taxon>
        <taxon>Eubrachyura</taxon>
        <taxon>Portunoidea</taxon>
        <taxon>Portunidae</taxon>
        <taxon>Portuninae</taxon>
        <taxon>Scylla</taxon>
    </lineage>
</organism>
<evidence type="ECO:0000256" key="1">
    <source>
        <dbReference type="SAM" id="MobiDB-lite"/>
    </source>
</evidence>
<dbReference type="EMBL" id="JARAKH010000020">
    <property type="protein sequence ID" value="KAK8393608.1"/>
    <property type="molecule type" value="Genomic_DNA"/>
</dbReference>
<evidence type="ECO:0000313" key="3">
    <source>
        <dbReference type="Proteomes" id="UP001487740"/>
    </source>
</evidence>
<comment type="caution">
    <text evidence="2">The sequence shown here is derived from an EMBL/GenBank/DDBJ whole genome shotgun (WGS) entry which is preliminary data.</text>
</comment>
<keyword evidence="3" id="KW-1185">Reference proteome</keyword>
<dbReference type="Proteomes" id="UP001487740">
    <property type="component" value="Unassembled WGS sequence"/>
</dbReference>
<gene>
    <name evidence="2" type="ORF">O3P69_006728</name>
</gene>
<reference evidence="2 3" key="1">
    <citation type="submission" date="2023-03" db="EMBL/GenBank/DDBJ databases">
        <title>High-quality genome of Scylla paramamosain provides insights in environmental adaptation.</title>
        <authorList>
            <person name="Zhang L."/>
        </authorList>
    </citation>
    <scope>NUCLEOTIDE SEQUENCE [LARGE SCALE GENOMIC DNA]</scope>
    <source>
        <strain evidence="2">LZ_2023a</strain>
        <tissue evidence="2">Muscle</tissue>
    </source>
</reference>
<feature type="region of interest" description="Disordered" evidence="1">
    <location>
        <begin position="35"/>
        <end position="66"/>
    </location>
</feature>
<accession>A0AAW0U2G3</accession>
<protein>
    <submittedName>
        <fullName evidence="2">Uncharacterized protein</fullName>
    </submittedName>
</protein>
<dbReference type="AlphaFoldDB" id="A0AAW0U2G3"/>
<proteinExistence type="predicted"/>